<dbReference type="EMBL" id="NPDU01000004">
    <property type="protein sequence ID" value="PJZ63556.1"/>
    <property type="molecule type" value="Genomic_DNA"/>
</dbReference>
<accession>A0A2M9YLC5</accession>
<dbReference type="Proteomes" id="UP000232149">
    <property type="component" value="Unassembled WGS sequence"/>
</dbReference>
<evidence type="ECO:0000313" key="1">
    <source>
        <dbReference type="EMBL" id="PJZ52349.1"/>
    </source>
</evidence>
<name>A0A2M9YLC5_9LEPT</name>
<dbReference type="AlphaFoldDB" id="A0A2M9YLC5"/>
<evidence type="ECO:0000313" key="4">
    <source>
        <dbReference type="Proteomes" id="UP000232188"/>
    </source>
</evidence>
<proteinExistence type="predicted"/>
<evidence type="ECO:0000313" key="3">
    <source>
        <dbReference type="Proteomes" id="UP000232149"/>
    </source>
</evidence>
<sequence>MKVEIELETLNFLSERSSDQNAKKKTGKLLFHPVLSKDKNQSLETPEKKLGKDYISLIQSLLF</sequence>
<comment type="caution">
    <text evidence="1">The sequence shown here is derived from an EMBL/GenBank/DDBJ whole genome shotgun (WGS) entry which is preliminary data.</text>
</comment>
<keyword evidence="3" id="KW-1185">Reference proteome</keyword>
<organism evidence="1 4">
    <name type="scientific">Leptospira adleri</name>
    <dbReference type="NCBI Taxonomy" id="2023186"/>
    <lineage>
        <taxon>Bacteria</taxon>
        <taxon>Pseudomonadati</taxon>
        <taxon>Spirochaetota</taxon>
        <taxon>Spirochaetia</taxon>
        <taxon>Leptospirales</taxon>
        <taxon>Leptospiraceae</taxon>
        <taxon>Leptospira</taxon>
    </lineage>
</organism>
<dbReference type="EMBL" id="NPDV01000014">
    <property type="protein sequence ID" value="PJZ52349.1"/>
    <property type="molecule type" value="Genomic_DNA"/>
</dbReference>
<reference evidence="3 4" key="1">
    <citation type="submission" date="2017-07" db="EMBL/GenBank/DDBJ databases">
        <title>Leptospira spp. isolated from tropical soils.</title>
        <authorList>
            <person name="Thibeaux R."/>
            <person name="Iraola G."/>
            <person name="Ferres I."/>
            <person name="Bierque E."/>
            <person name="Girault D."/>
            <person name="Soupe-Gilbert M.-E."/>
            <person name="Picardeau M."/>
            <person name="Goarant C."/>
        </authorList>
    </citation>
    <scope>NUCLEOTIDE SEQUENCE [LARGE SCALE GENOMIC DNA]</scope>
    <source>
        <strain evidence="1 4">FH2-B-C1</strain>
        <strain evidence="2 3">FH2-B-D1</strain>
    </source>
</reference>
<evidence type="ECO:0000313" key="2">
    <source>
        <dbReference type="EMBL" id="PJZ63556.1"/>
    </source>
</evidence>
<gene>
    <name evidence="2" type="ORF">CH376_02755</name>
    <name evidence="1" type="ORF">CH380_15735</name>
</gene>
<dbReference type="Proteomes" id="UP000232188">
    <property type="component" value="Unassembled WGS sequence"/>
</dbReference>
<protein>
    <submittedName>
        <fullName evidence="1">Uncharacterized protein</fullName>
    </submittedName>
</protein>